<evidence type="ECO:0000256" key="1">
    <source>
        <dbReference type="SAM" id="Phobius"/>
    </source>
</evidence>
<name>A0A7X5UWU6_9SPHN</name>
<feature type="domain" description="TIR" evidence="2">
    <location>
        <begin position="9"/>
        <end position="126"/>
    </location>
</feature>
<dbReference type="InterPro" id="IPR000157">
    <property type="entry name" value="TIR_dom"/>
</dbReference>
<keyword evidence="1" id="KW-1133">Transmembrane helix</keyword>
<dbReference type="SUPFAM" id="SSF52200">
    <property type="entry name" value="Toll/Interleukin receptor TIR domain"/>
    <property type="match status" value="1"/>
</dbReference>
<gene>
    <name evidence="3" type="ORF">FHR20_000656</name>
</gene>
<feature type="transmembrane region" description="Helical" evidence="1">
    <location>
        <begin position="177"/>
        <end position="199"/>
    </location>
</feature>
<dbReference type="InterPro" id="IPR011990">
    <property type="entry name" value="TPR-like_helical_dom_sf"/>
</dbReference>
<dbReference type="InterPro" id="IPR035897">
    <property type="entry name" value="Toll_tir_struct_dom_sf"/>
</dbReference>
<evidence type="ECO:0000313" key="3">
    <source>
        <dbReference type="EMBL" id="NIJ63725.1"/>
    </source>
</evidence>
<dbReference type="Gene3D" id="3.40.50.10140">
    <property type="entry name" value="Toll/interleukin-1 receptor homology (TIR) domain"/>
    <property type="match status" value="1"/>
</dbReference>
<organism evidence="3 4">
    <name type="scientific">Sphingomonas leidyi</name>
    <dbReference type="NCBI Taxonomy" id="68569"/>
    <lineage>
        <taxon>Bacteria</taxon>
        <taxon>Pseudomonadati</taxon>
        <taxon>Pseudomonadota</taxon>
        <taxon>Alphaproteobacteria</taxon>
        <taxon>Sphingomonadales</taxon>
        <taxon>Sphingomonadaceae</taxon>
        <taxon>Sphingomonas</taxon>
    </lineage>
</organism>
<evidence type="ECO:0000259" key="2">
    <source>
        <dbReference type="Pfam" id="PF13676"/>
    </source>
</evidence>
<dbReference type="GO" id="GO:0007165">
    <property type="term" value="P:signal transduction"/>
    <property type="evidence" value="ECO:0007669"/>
    <property type="project" value="InterPro"/>
</dbReference>
<keyword evidence="1" id="KW-0812">Transmembrane</keyword>
<dbReference type="Proteomes" id="UP000564677">
    <property type="component" value="Unassembled WGS sequence"/>
</dbReference>
<accession>A0A7X5UWU6</accession>
<reference evidence="3 4" key="1">
    <citation type="submission" date="2020-03" db="EMBL/GenBank/DDBJ databases">
        <title>Genomic Encyclopedia of Type Strains, Phase IV (KMG-IV): sequencing the most valuable type-strain genomes for metagenomic binning, comparative biology and taxonomic classification.</title>
        <authorList>
            <person name="Goeker M."/>
        </authorList>
    </citation>
    <scope>NUCLEOTIDE SEQUENCE [LARGE SCALE GENOMIC DNA]</scope>
    <source>
        <strain evidence="3 4">DSM 4733</strain>
    </source>
</reference>
<proteinExistence type="predicted"/>
<protein>
    <recommendedName>
        <fullName evidence="2">TIR domain-containing protein</fullName>
    </recommendedName>
</protein>
<evidence type="ECO:0000313" key="4">
    <source>
        <dbReference type="Proteomes" id="UP000564677"/>
    </source>
</evidence>
<comment type="caution">
    <text evidence="3">The sequence shown here is derived from an EMBL/GenBank/DDBJ whole genome shotgun (WGS) entry which is preliminary data.</text>
</comment>
<dbReference type="AlphaFoldDB" id="A0A7X5UWU6"/>
<dbReference type="EMBL" id="JAASQV010000001">
    <property type="protein sequence ID" value="NIJ63725.1"/>
    <property type="molecule type" value="Genomic_DNA"/>
</dbReference>
<keyword evidence="1" id="KW-0472">Membrane</keyword>
<dbReference type="RefSeq" id="WP_167298196.1">
    <property type="nucleotide sequence ID" value="NZ_JAASQV010000001.1"/>
</dbReference>
<dbReference type="Gene3D" id="1.25.40.10">
    <property type="entry name" value="Tetratricopeptide repeat domain"/>
    <property type="match status" value="1"/>
</dbReference>
<dbReference type="Pfam" id="PF13676">
    <property type="entry name" value="TIR_2"/>
    <property type="match status" value="1"/>
</dbReference>
<keyword evidence="4" id="KW-1185">Reference proteome</keyword>
<sequence length="522" mass="57375">MTGERYRAFISYSHRDAQIARWLHRKLESYRFPRRLIGRPGPFGPVPARLGPIFRDREEFAAATSLSDAVTRAIAASEALIVVCSPAAAASPWVAREIAAFRAAHPQAPLLLALVDGEPDAAFPALARAGDNEPLAADFRARGDGRRLGLLKLLAGLAGVPLGELVQRDAQRRLRRVTAVTVAALIALLALTASSVVAIRARHEAEQRRQAAEGLVEFMQTDLRERLKAVNRLDVLTAANRRTLAYYSTQDLAELPPDALARRARILHAIGEDDLDRKDDPAAAAAFAEARRTTGALLARTPDDPEMLFTHAQSEFWIGDLAIKRHDLRGAETAFQAYIALADRLARVAPNDARSLQEVAFANGSLCSARYDMRRTDGLLDLCMRALQAMERVAAMRPGDADALRGLANRHAWVADVYFHRLHDPATARRHRDREAAIIEDLLRTDPANAQLRRKRIWSQRALGLIELETGAVARGETRLAQAIHDLEAIVAGDPANRSLAQTLAEMKQELGEARTRKGEGQ</sequence>